<dbReference type="EMBL" id="LKLU01000061">
    <property type="protein sequence ID" value="KSU21623.1"/>
    <property type="molecule type" value="Genomic_DNA"/>
</dbReference>
<reference evidence="2" key="1">
    <citation type="submission" date="2015-10" db="EMBL/GenBank/DDBJ databases">
        <title>Draft Genome Sequences of 11 Lactococcus lactis subspecies cremoris strains.</title>
        <authorList>
            <person name="Wels M."/>
            <person name="Backus L."/>
            <person name="Boekhorst J."/>
            <person name="Dijkstra A."/>
            <person name="Beerthuizen M."/>
            <person name="Kelly W."/>
            <person name="Siezen R."/>
            <person name="Bachmann H."/>
            <person name="Van Hijum S."/>
        </authorList>
    </citation>
    <scope>NUCLEOTIDE SEQUENCE [LARGE SCALE GENOMIC DNA]</scope>
    <source>
        <strain evidence="2">M20</strain>
    </source>
</reference>
<evidence type="ECO:0000313" key="1">
    <source>
        <dbReference type="EMBL" id="KSU21623.1"/>
    </source>
</evidence>
<protein>
    <submittedName>
        <fullName evidence="1">Uncharacterized protein</fullName>
    </submittedName>
</protein>
<dbReference type="Proteomes" id="UP000053719">
    <property type="component" value="Unassembled WGS sequence"/>
</dbReference>
<dbReference type="AlphaFoldDB" id="A0A0V8E741"/>
<evidence type="ECO:0000313" key="2">
    <source>
        <dbReference type="Proteomes" id="UP000053719"/>
    </source>
</evidence>
<accession>A0A0V8E741</accession>
<dbReference type="PATRIC" id="fig|1360.114.peg.2452"/>
<name>A0A0V8E741_LACLL</name>
<comment type="caution">
    <text evidence="1">The sequence shown here is derived from an EMBL/GenBank/DDBJ whole genome shotgun (WGS) entry which is preliminary data.</text>
</comment>
<organism evidence="1 2">
    <name type="scientific">Lactococcus lactis subsp. lactis</name>
    <name type="common">Streptococcus lactis</name>
    <dbReference type="NCBI Taxonomy" id="1360"/>
    <lineage>
        <taxon>Bacteria</taxon>
        <taxon>Bacillati</taxon>
        <taxon>Bacillota</taxon>
        <taxon>Bacilli</taxon>
        <taxon>Lactobacillales</taxon>
        <taxon>Streptococcaceae</taxon>
        <taxon>Lactococcus</taxon>
    </lineage>
</organism>
<sequence>MVSDISYTIKDIEFFVTYIQQETLNLMGLTGQKLRNQKISKALIVMKQ</sequence>
<proteinExistence type="predicted"/>
<gene>
    <name evidence="1" type="ORF">M20_0850</name>
</gene>